<dbReference type="Pfam" id="PF01535">
    <property type="entry name" value="PPR"/>
    <property type="match status" value="1"/>
</dbReference>
<feature type="repeat" description="PPR" evidence="3">
    <location>
        <begin position="86"/>
        <end position="120"/>
    </location>
</feature>
<comment type="similarity">
    <text evidence="1">Belongs to the PPR family. PCMP-H subfamily.</text>
</comment>
<dbReference type="InterPro" id="IPR002885">
    <property type="entry name" value="PPR_rpt"/>
</dbReference>
<dbReference type="InterPro" id="IPR046848">
    <property type="entry name" value="E_motif"/>
</dbReference>
<evidence type="ECO:0000256" key="3">
    <source>
        <dbReference type="PROSITE-ProRule" id="PRU00708"/>
    </source>
</evidence>
<dbReference type="NCBIfam" id="TIGR00756">
    <property type="entry name" value="PPR"/>
    <property type="match status" value="6"/>
</dbReference>
<dbReference type="PANTHER" id="PTHR47926:SF413">
    <property type="entry name" value="REPEAT (TPR)-LIKE SUPERFAMILY PROTEIN, PUTATIVE-RELATED"/>
    <property type="match status" value="1"/>
</dbReference>
<feature type="repeat" description="PPR" evidence="3">
    <location>
        <begin position="254"/>
        <end position="288"/>
    </location>
</feature>
<evidence type="ECO:0000256" key="2">
    <source>
        <dbReference type="ARBA" id="ARBA00022737"/>
    </source>
</evidence>
<keyword evidence="2" id="KW-0677">Repeat</keyword>
<dbReference type="AlphaFoldDB" id="A0AA41V0J0"/>
<dbReference type="Pfam" id="PF13041">
    <property type="entry name" value="PPR_2"/>
    <property type="match status" value="5"/>
</dbReference>
<feature type="repeat" description="PPR" evidence="3">
    <location>
        <begin position="289"/>
        <end position="319"/>
    </location>
</feature>
<dbReference type="EMBL" id="JAJJMA010064039">
    <property type="protein sequence ID" value="MCL7027062.1"/>
    <property type="molecule type" value="Genomic_DNA"/>
</dbReference>
<gene>
    <name evidence="4" type="ORF">MKW94_015317</name>
</gene>
<dbReference type="Gene3D" id="1.25.40.10">
    <property type="entry name" value="Tetratricopeptide repeat domain"/>
    <property type="match status" value="4"/>
</dbReference>
<dbReference type="GO" id="GO:0009451">
    <property type="term" value="P:RNA modification"/>
    <property type="evidence" value="ECO:0007669"/>
    <property type="project" value="InterPro"/>
</dbReference>
<dbReference type="Proteomes" id="UP001177140">
    <property type="component" value="Unassembled WGS sequence"/>
</dbReference>
<dbReference type="GO" id="GO:0003729">
    <property type="term" value="F:mRNA binding"/>
    <property type="evidence" value="ECO:0007669"/>
    <property type="project" value="UniProtKB-ARBA"/>
</dbReference>
<organism evidence="4 5">
    <name type="scientific">Papaver nudicaule</name>
    <name type="common">Iceland poppy</name>
    <dbReference type="NCBI Taxonomy" id="74823"/>
    <lineage>
        <taxon>Eukaryota</taxon>
        <taxon>Viridiplantae</taxon>
        <taxon>Streptophyta</taxon>
        <taxon>Embryophyta</taxon>
        <taxon>Tracheophyta</taxon>
        <taxon>Spermatophyta</taxon>
        <taxon>Magnoliopsida</taxon>
        <taxon>Ranunculales</taxon>
        <taxon>Papaveraceae</taxon>
        <taxon>Papaveroideae</taxon>
        <taxon>Papaver</taxon>
    </lineage>
</organism>
<dbReference type="PROSITE" id="PS51375">
    <property type="entry name" value="PPR"/>
    <property type="match status" value="6"/>
</dbReference>
<keyword evidence="5" id="KW-1185">Reference proteome</keyword>
<feature type="repeat" description="PPR" evidence="3">
    <location>
        <begin position="355"/>
        <end position="385"/>
    </location>
</feature>
<proteinExistence type="inferred from homology"/>
<feature type="repeat" description="PPR" evidence="3">
    <location>
        <begin position="386"/>
        <end position="420"/>
    </location>
</feature>
<protein>
    <submittedName>
        <fullName evidence="4">Uncharacterized protein</fullName>
    </submittedName>
</protein>
<evidence type="ECO:0000313" key="4">
    <source>
        <dbReference type="EMBL" id="MCL7027062.1"/>
    </source>
</evidence>
<dbReference type="PANTHER" id="PTHR47926">
    <property type="entry name" value="PENTATRICOPEPTIDE REPEAT-CONTAINING PROTEIN"/>
    <property type="match status" value="1"/>
</dbReference>
<feature type="repeat" description="PPR" evidence="3">
    <location>
        <begin position="192"/>
        <end position="226"/>
    </location>
</feature>
<dbReference type="FunFam" id="1.25.40.10:FF:000690">
    <property type="entry name" value="Pentatricopeptide repeat-containing protein"/>
    <property type="match status" value="1"/>
</dbReference>
<dbReference type="FunFam" id="1.25.40.10:FF:000557">
    <property type="entry name" value="Pentatricopeptide repeat-containing protein, chloroplastic"/>
    <property type="match status" value="1"/>
</dbReference>
<sequence>MRMCTPSSGIGSRTPSWVSSRRIFEQTLMDLQKCSNIKHLKEMQAQIMKANLHQDPFVAPKLITAFSLCRQMPLAVKIFNGIQEPDVHLYNTLMRAFAHNSQYPQAFSTFFDLQENVLFPDNYTYPILLKACAGGPHHLLLRQVQMIHTHIEKFGFYSDVFVPNSLIDTYSKCGQLGIVSAKKVFDLMPERDTVSWNSMITGFIKMGHLEDAHALFDKMPHRDMVSWNSILDGHVKAGDMNSAFQLFQTMPDRNVVSWSTMVWGYCKTGDMDMAKFLFEKMPVKNLVPWTIIISGYAQKGCTKEASSLYDRMEGAGLRPDDATLISILAACAESGLISLGKRIHLKIKRSKFRHSTQVCNALIDMYAKCGNLADATSVFEEMKERNVVTWNTLLQGFAMHGSGERALSFFSRMTREGIQPDGVTFVSVLSCCSHAGLVEEGRHYFCLLKKDYGTVLQIEHYGCMVDLLGRGGHLKEAFDLIKTMPMEPNAIIWGTLLGACRMHSNVELAEEVVDRLVLLEPKDAGSLAIFSNIYAAAGNWDGVAKVRSKMRDVFKQPGASAIEIDDEVHEFKVSDRAHPQSSRIYHMVDRLKQHLKQVGYVPRAHY</sequence>
<accession>A0AA41V0J0</accession>
<evidence type="ECO:0000256" key="1">
    <source>
        <dbReference type="ARBA" id="ARBA00006643"/>
    </source>
</evidence>
<comment type="caution">
    <text evidence="4">The sequence shown here is derived from an EMBL/GenBank/DDBJ whole genome shotgun (WGS) entry which is preliminary data.</text>
</comment>
<dbReference type="FunFam" id="1.25.40.10:FF:000333">
    <property type="entry name" value="Pentatricopeptide repeat-containing protein"/>
    <property type="match status" value="1"/>
</dbReference>
<dbReference type="Pfam" id="PF20431">
    <property type="entry name" value="E_motif"/>
    <property type="match status" value="1"/>
</dbReference>
<evidence type="ECO:0000313" key="5">
    <source>
        <dbReference type="Proteomes" id="UP001177140"/>
    </source>
</evidence>
<dbReference type="InterPro" id="IPR011990">
    <property type="entry name" value="TPR-like_helical_dom_sf"/>
</dbReference>
<name>A0AA41V0J0_PAPNU</name>
<reference evidence="4" key="1">
    <citation type="submission" date="2022-03" db="EMBL/GenBank/DDBJ databases">
        <title>A functionally conserved STORR gene fusion in Papaver species that diverged 16.8 million years ago.</title>
        <authorList>
            <person name="Catania T."/>
        </authorList>
    </citation>
    <scope>NUCLEOTIDE SEQUENCE</scope>
    <source>
        <strain evidence="4">S-191538</strain>
    </source>
</reference>
<dbReference type="InterPro" id="IPR046960">
    <property type="entry name" value="PPR_At4g14850-like_plant"/>
</dbReference>